<protein>
    <recommendedName>
        <fullName evidence="1">HTH LytTR-type domain-containing protein</fullName>
    </recommendedName>
</protein>
<dbReference type="Gene3D" id="3.40.50.2300">
    <property type="match status" value="1"/>
</dbReference>
<reference evidence="2 3" key="1">
    <citation type="submission" date="2018-04" db="EMBL/GenBank/DDBJ databases">
        <title>Pedobacter chongqingensis sp. nov., isolated from a rottenly hemp rope.</title>
        <authorList>
            <person name="Cai Y."/>
        </authorList>
    </citation>
    <scope>NUCLEOTIDE SEQUENCE [LARGE SCALE GENOMIC DNA]</scope>
    <source>
        <strain evidence="2 3">FJ4-8</strain>
    </source>
</reference>
<accession>A0A2U2PJM7</accession>
<proteinExistence type="predicted"/>
<dbReference type="PANTHER" id="PTHR37299">
    <property type="entry name" value="TRANSCRIPTIONAL REGULATOR-RELATED"/>
    <property type="match status" value="1"/>
</dbReference>
<dbReference type="PROSITE" id="PS50930">
    <property type="entry name" value="HTH_LYTTR"/>
    <property type="match status" value="1"/>
</dbReference>
<gene>
    <name evidence="2" type="ORF">DDR33_07175</name>
</gene>
<evidence type="ECO:0000313" key="2">
    <source>
        <dbReference type="EMBL" id="PWG81605.1"/>
    </source>
</evidence>
<keyword evidence="3" id="KW-1185">Reference proteome</keyword>
<dbReference type="RefSeq" id="WP_109415089.1">
    <property type="nucleotide sequence ID" value="NZ_QEAS01000004.1"/>
</dbReference>
<dbReference type="SMART" id="SM00850">
    <property type="entry name" value="LytTR"/>
    <property type="match status" value="1"/>
</dbReference>
<dbReference type="InterPro" id="IPR046947">
    <property type="entry name" value="LytR-like"/>
</dbReference>
<evidence type="ECO:0000259" key="1">
    <source>
        <dbReference type="PROSITE" id="PS50930"/>
    </source>
</evidence>
<dbReference type="OrthoDB" id="1646880at2"/>
<dbReference type="GO" id="GO:0003677">
    <property type="term" value="F:DNA binding"/>
    <property type="evidence" value="ECO:0007669"/>
    <property type="project" value="InterPro"/>
</dbReference>
<dbReference type="SUPFAM" id="SSF52172">
    <property type="entry name" value="CheY-like"/>
    <property type="match status" value="1"/>
</dbReference>
<dbReference type="InterPro" id="IPR007492">
    <property type="entry name" value="LytTR_DNA-bd_dom"/>
</dbReference>
<dbReference type="Proteomes" id="UP000245647">
    <property type="component" value="Unassembled WGS sequence"/>
</dbReference>
<dbReference type="GO" id="GO:0000156">
    <property type="term" value="F:phosphorelay response regulator activity"/>
    <property type="evidence" value="ECO:0007669"/>
    <property type="project" value="InterPro"/>
</dbReference>
<evidence type="ECO:0000313" key="3">
    <source>
        <dbReference type="Proteomes" id="UP000245647"/>
    </source>
</evidence>
<sequence>MKSISFFIVDDEQTVCSISSYIARTPGFSLSGSSRSFNQELSEFLHSCSSGGGVLLLNADSCPEEVAGLEDLCNKFNVMLIETSDTTEGAYRAYEKGVFDYFVKPVSYSRFLKAVTRITSFVMDKRQGVKEGGSFYIQCETKGKFIKIFYDEIKYIEANQNYINIYLENESHISYQTMREVEGSLPSDLFIRVHKSFILNEKKIYAVNNDYVVLKDNTIIKIGSNYRENLLSHLLPNLIKSKRASGKHQTVLPKVLPINQGFDISSVDTSSSAINKCI</sequence>
<dbReference type="InterPro" id="IPR011006">
    <property type="entry name" value="CheY-like_superfamily"/>
</dbReference>
<dbReference type="Gene3D" id="2.40.50.1020">
    <property type="entry name" value="LytTr DNA-binding domain"/>
    <property type="match status" value="1"/>
</dbReference>
<dbReference type="AlphaFoldDB" id="A0A2U2PJM7"/>
<dbReference type="Pfam" id="PF04397">
    <property type="entry name" value="LytTR"/>
    <property type="match status" value="1"/>
</dbReference>
<dbReference type="EMBL" id="QEAS01000004">
    <property type="protein sequence ID" value="PWG81605.1"/>
    <property type="molecule type" value="Genomic_DNA"/>
</dbReference>
<comment type="caution">
    <text evidence="2">The sequence shown here is derived from an EMBL/GenBank/DDBJ whole genome shotgun (WGS) entry which is preliminary data.</text>
</comment>
<feature type="domain" description="HTH LytTR-type" evidence="1">
    <location>
        <begin position="137"/>
        <end position="204"/>
    </location>
</feature>
<name>A0A2U2PJM7_9SPHI</name>
<organism evidence="2 3">
    <name type="scientific">Pararcticibacter amylolyticus</name>
    <dbReference type="NCBI Taxonomy" id="2173175"/>
    <lineage>
        <taxon>Bacteria</taxon>
        <taxon>Pseudomonadati</taxon>
        <taxon>Bacteroidota</taxon>
        <taxon>Sphingobacteriia</taxon>
        <taxon>Sphingobacteriales</taxon>
        <taxon>Sphingobacteriaceae</taxon>
        <taxon>Pararcticibacter</taxon>
    </lineage>
</organism>
<dbReference type="PANTHER" id="PTHR37299:SF1">
    <property type="entry name" value="STAGE 0 SPORULATION PROTEIN A HOMOLOG"/>
    <property type="match status" value="1"/>
</dbReference>